<dbReference type="EMBL" id="JANHOG010001508">
    <property type="protein sequence ID" value="KAJ3535921.1"/>
    <property type="molecule type" value="Genomic_DNA"/>
</dbReference>
<reference evidence="1" key="1">
    <citation type="submission" date="2022-07" db="EMBL/GenBank/DDBJ databases">
        <title>Genome Sequence of Phlebia brevispora.</title>
        <authorList>
            <person name="Buettner E."/>
        </authorList>
    </citation>
    <scope>NUCLEOTIDE SEQUENCE</scope>
    <source>
        <strain evidence="1">MPL23</strain>
    </source>
</reference>
<proteinExistence type="predicted"/>
<protein>
    <submittedName>
        <fullName evidence="1">Uncharacterized protein</fullName>
    </submittedName>
</protein>
<evidence type="ECO:0000313" key="1">
    <source>
        <dbReference type="EMBL" id="KAJ3535921.1"/>
    </source>
</evidence>
<organism evidence="1 2">
    <name type="scientific">Phlebia brevispora</name>
    <dbReference type="NCBI Taxonomy" id="194682"/>
    <lineage>
        <taxon>Eukaryota</taxon>
        <taxon>Fungi</taxon>
        <taxon>Dikarya</taxon>
        <taxon>Basidiomycota</taxon>
        <taxon>Agaricomycotina</taxon>
        <taxon>Agaricomycetes</taxon>
        <taxon>Polyporales</taxon>
        <taxon>Meruliaceae</taxon>
        <taxon>Phlebia</taxon>
    </lineage>
</organism>
<dbReference type="Proteomes" id="UP001148662">
    <property type="component" value="Unassembled WGS sequence"/>
</dbReference>
<comment type="caution">
    <text evidence="1">The sequence shown here is derived from an EMBL/GenBank/DDBJ whole genome shotgun (WGS) entry which is preliminary data.</text>
</comment>
<keyword evidence="2" id="KW-1185">Reference proteome</keyword>
<sequence length="867" mass="96544">MDDNGDISEGSSKRGRGKDVAPLIGLAQKSRTALAVEALWDEIEAVKDWETILEILLVDHSVPEEDESSHRRGHKKGKISSQDSAVDETWRLEEVEEGVLLEVLLASLKKLKTDIKKGEEDIVASDVTRALMKALPTLFMKYQTDPGRMSDALQLPQMMNLDMYLEMRMITAYSSLWDDVIKQFISHSVAVVLNNAVATIRYMMDATSLSNTNSTKIVELEEELSTSLRDTLKGRDELELASFTEDEVIALTAICARLATLAGTRDITSWMEEDEGGKQSSAWDIVSALAERGRLGYKEEELMIDQALNLLTLYIIWKARGLTAATDPSPEELTYREKLKEYRDSLLDRLLEFAVGTQSNTSDGVRRAAFQNLMNLHILFSPAQTTAPDGTALPTAALSLTLDDEVQYRCAGFVQAEIERYGEELEELTGSEREESEEGSDDQAEDEGPAKPKNPNNKKKGKQSSKIESTAQTSRAHLEREYIFMGVMATFLRAIRAGAIHFRHSAALLAHYGRLGPSFDLCAKIIVDILREEGLYKDNAEVVVGVVLQALRESFMLYLDNVTHTPDHTVALGKLLASCFLIRGAQLSVVRRMEGKYVVKAHTSAIDFICKRIAAYGSANNKKNRNKSLAFFKALSPLLSHIDPRDSLQIKAHLDQVIAQFKITPMTTNTWDPYHAYVKRLSSSKEKGSKGRRGKKDANRAGTTTTDDEGHDTQEDAANGRMPKPKPRARARGQESATSGTDTEHDLFDEEHNPFLERPPVTPKRAPRPRPVSKKKSPEQPSTRTPTPVREQSAGLEGSLSLSEPPMSPEPEPFVTPTVSKKRPRTPEEDEPEAMETEEVSETPAPDASQETTSANEIQIRRKRIRH</sequence>
<evidence type="ECO:0000313" key="2">
    <source>
        <dbReference type="Proteomes" id="UP001148662"/>
    </source>
</evidence>
<accession>A0ACC1SB44</accession>
<gene>
    <name evidence="1" type="ORF">NM688_g6909</name>
</gene>
<name>A0ACC1SB44_9APHY</name>